<sequence length="111" mass="12502">MKVNEKEGLELIKHFEGLCFHAYQCLTNVWTIGYGHTASERLGDVISAEEADTFLYQDVVDAERTVNNVVRISINQYQFDALVSFVFNLGAGNFRSSMLLKKLNISNYACG</sequence>
<evidence type="ECO:0000256" key="4">
    <source>
        <dbReference type="RuleBase" id="RU003788"/>
    </source>
</evidence>
<evidence type="ECO:0000313" key="6">
    <source>
        <dbReference type="Proteomes" id="UP000481739"/>
    </source>
</evidence>
<dbReference type="Proteomes" id="UP000481739">
    <property type="component" value="Unassembled WGS sequence"/>
</dbReference>
<dbReference type="GO" id="GO:0031640">
    <property type="term" value="P:killing of cells of another organism"/>
    <property type="evidence" value="ECO:0007669"/>
    <property type="project" value="UniProtKB-KW"/>
</dbReference>
<organism evidence="5 6">
    <name type="scientific">Photorhabdus khanii</name>
    <dbReference type="NCBI Taxonomy" id="1004150"/>
    <lineage>
        <taxon>Bacteria</taxon>
        <taxon>Pseudomonadati</taxon>
        <taxon>Pseudomonadota</taxon>
        <taxon>Gammaproteobacteria</taxon>
        <taxon>Enterobacterales</taxon>
        <taxon>Morganellaceae</taxon>
        <taxon>Photorhabdus</taxon>
    </lineage>
</organism>
<evidence type="ECO:0000256" key="2">
    <source>
        <dbReference type="ARBA" id="ARBA00022638"/>
    </source>
</evidence>
<comment type="catalytic activity">
    <reaction evidence="4">
        <text>Hydrolysis of (1-&gt;4)-beta-linkages between N-acetylmuramic acid and N-acetyl-D-glucosamine residues in a peptidoglycan and between N-acetyl-D-glucosamine residues in chitodextrins.</text>
        <dbReference type="EC" id="3.2.1.17"/>
    </reaction>
</comment>
<dbReference type="SUPFAM" id="SSF53955">
    <property type="entry name" value="Lysozyme-like"/>
    <property type="match status" value="1"/>
</dbReference>
<dbReference type="EC" id="3.2.1.17" evidence="4"/>
<dbReference type="Gene3D" id="1.10.530.40">
    <property type="match status" value="1"/>
</dbReference>
<keyword evidence="2 4" id="KW-0081">Bacteriolytic enzyme</keyword>
<comment type="caution">
    <text evidence="5">The sequence shown here is derived from an EMBL/GenBank/DDBJ whole genome shotgun (WGS) entry which is preliminary data.</text>
</comment>
<evidence type="ECO:0000256" key="3">
    <source>
        <dbReference type="ARBA" id="ARBA00023200"/>
    </source>
</evidence>
<dbReference type="CDD" id="cd00737">
    <property type="entry name" value="lyz_endolysin_autolysin"/>
    <property type="match status" value="1"/>
</dbReference>
<dbReference type="PANTHER" id="PTHR38107:SF3">
    <property type="entry name" value="LYSOZYME RRRD-RELATED"/>
    <property type="match status" value="1"/>
</dbReference>
<dbReference type="GO" id="GO:0042742">
    <property type="term" value="P:defense response to bacterium"/>
    <property type="evidence" value="ECO:0007669"/>
    <property type="project" value="UniProtKB-KW"/>
</dbReference>
<dbReference type="AlphaFoldDB" id="A0A7C9KDA7"/>
<name>A0A7C9KDA7_9GAMM</name>
<evidence type="ECO:0000256" key="1">
    <source>
        <dbReference type="ARBA" id="ARBA00022529"/>
    </source>
</evidence>
<keyword evidence="4 5" id="KW-0378">Hydrolase</keyword>
<keyword evidence="3" id="KW-1035">Host cytoplasm</keyword>
<keyword evidence="4" id="KW-0326">Glycosidase</keyword>
<dbReference type="InterPro" id="IPR033907">
    <property type="entry name" value="Endolysin_autolysin"/>
</dbReference>
<dbReference type="PANTHER" id="PTHR38107">
    <property type="match status" value="1"/>
</dbReference>
<protein>
    <recommendedName>
        <fullName evidence="4">Lysozyme</fullName>
        <ecNumber evidence="4">3.2.1.17</ecNumber>
    </recommendedName>
</protein>
<dbReference type="GO" id="GO:0003796">
    <property type="term" value="F:lysozyme activity"/>
    <property type="evidence" value="ECO:0007669"/>
    <property type="project" value="UniProtKB-EC"/>
</dbReference>
<accession>A0A7C9KDA7</accession>
<dbReference type="InterPro" id="IPR002196">
    <property type="entry name" value="Glyco_hydro_24"/>
</dbReference>
<keyword evidence="1 4" id="KW-0929">Antimicrobial</keyword>
<dbReference type="InterPro" id="IPR023346">
    <property type="entry name" value="Lysozyme-like_dom_sf"/>
</dbReference>
<dbReference type="InterPro" id="IPR051018">
    <property type="entry name" value="Bacteriophage_GH24"/>
</dbReference>
<reference evidence="5 6" key="1">
    <citation type="journal article" date="2019" name="Nature">
        <title>A new antibiotic selectively kills Gram-negative pathogens.</title>
        <authorList>
            <person name="Imai Y."/>
            <person name="Meyer K.J."/>
            <person name="Iinishi A."/>
            <person name="Favre-Godal Q."/>
            <person name="Green R."/>
            <person name="Manuse S."/>
            <person name="Caboni M."/>
            <person name="Mori M."/>
            <person name="Niles S."/>
            <person name="Ghiglieri M."/>
            <person name="Honrao C."/>
            <person name="Ma X."/>
            <person name="Guo J.J."/>
            <person name="Makriyannis A."/>
            <person name="Linares-Otoya L."/>
            <person name="Boehringer N."/>
            <person name="Wuisan Z.G."/>
            <person name="Kaur H."/>
            <person name="Wu R."/>
            <person name="Mateus A."/>
            <person name="Typas A."/>
            <person name="Savitski M.M."/>
            <person name="Espinoza J.L."/>
            <person name="O'Rourke A."/>
            <person name="Nelson K.E."/>
            <person name="Hiller S."/>
            <person name="Noinaj N."/>
            <person name="Schaeberle T.F."/>
            <person name="D'Onofrio A."/>
            <person name="Lewis K."/>
        </authorList>
    </citation>
    <scope>NUCLEOTIDE SEQUENCE [LARGE SCALE GENOMIC DNA]</scope>
    <source>
        <strain evidence="5 6">HGB 1456</strain>
    </source>
</reference>
<proteinExistence type="inferred from homology"/>
<dbReference type="GO" id="GO:0016998">
    <property type="term" value="P:cell wall macromolecule catabolic process"/>
    <property type="evidence" value="ECO:0007669"/>
    <property type="project" value="InterPro"/>
</dbReference>
<evidence type="ECO:0000313" key="5">
    <source>
        <dbReference type="EMBL" id="MQL48302.1"/>
    </source>
</evidence>
<dbReference type="EMBL" id="WHZZ01000002">
    <property type="protein sequence ID" value="MQL48302.1"/>
    <property type="molecule type" value="Genomic_DNA"/>
</dbReference>
<dbReference type="InterPro" id="IPR023347">
    <property type="entry name" value="Lysozyme_dom_sf"/>
</dbReference>
<dbReference type="Pfam" id="PF00959">
    <property type="entry name" value="Phage_lysozyme"/>
    <property type="match status" value="1"/>
</dbReference>
<dbReference type="GO" id="GO:0009253">
    <property type="term" value="P:peptidoglycan catabolic process"/>
    <property type="evidence" value="ECO:0007669"/>
    <property type="project" value="InterPro"/>
</dbReference>
<comment type="similarity">
    <text evidence="4">Belongs to the glycosyl hydrolase 24 family.</text>
</comment>
<gene>
    <name evidence="5" type="ORF">GEA64_10200</name>
</gene>